<accession>A0A2T1BWK8</accession>
<name>A0A2T1BWK8_9CYAN</name>
<evidence type="ECO:0000313" key="2">
    <source>
        <dbReference type="Proteomes" id="UP000238762"/>
    </source>
</evidence>
<evidence type="ECO:0000313" key="1">
    <source>
        <dbReference type="EMBL" id="PSB00372.1"/>
    </source>
</evidence>
<dbReference type="EMBL" id="PVWJ01000233">
    <property type="protein sequence ID" value="PSB00372.1"/>
    <property type="molecule type" value="Genomic_DNA"/>
</dbReference>
<proteinExistence type="predicted"/>
<sequence length="91" mass="9845">MVLLDTATRRHGEFLNHFFVYLVTPNARSTAEEVENAKAKDDSELIKLAQELLERLDPEGSAAGKYSINVAGDIKGIVGDISGGNINQTIS</sequence>
<gene>
    <name evidence="1" type="ORF">C7B64_23870</name>
</gene>
<keyword evidence="2" id="KW-1185">Reference proteome</keyword>
<comment type="caution">
    <text evidence="1">The sequence shown here is derived from an EMBL/GenBank/DDBJ whole genome shotgun (WGS) entry which is preliminary data.</text>
</comment>
<reference evidence="1 2" key="1">
    <citation type="submission" date="2018-02" db="EMBL/GenBank/DDBJ databases">
        <authorList>
            <person name="Cohen D.B."/>
            <person name="Kent A.D."/>
        </authorList>
    </citation>
    <scope>NUCLEOTIDE SEQUENCE [LARGE SCALE GENOMIC DNA]</scope>
    <source>
        <strain evidence="1 2">CCAP 1448/3</strain>
    </source>
</reference>
<dbReference type="AlphaFoldDB" id="A0A2T1BWK8"/>
<organism evidence="1 2">
    <name type="scientific">Merismopedia glauca CCAP 1448/3</name>
    <dbReference type="NCBI Taxonomy" id="1296344"/>
    <lineage>
        <taxon>Bacteria</taxon>
        <taxon>Bacillati</taxon>
        <taxon>Cyanobacteriota</taxon>
        <taxon>Cyanophyceae</taxon>
        <taxon>Synechococcales</taxon>
        <taxon>Merismopediaceae</taxon>
        <taxon>Merismopedia</taxon>
    </lineage>
</organism>
<reference evidence="1 2" key="2">
    <citation type="submission" date="2018-03" db="EMBL/GenBank/DDBJ databases">
        <title>The ancient ancestry and fast evolution of plastids.</title>
        <authorList>
            <person name="Moore K.R."/>
            <person name="Magnabosco C."/>
            <person name="Momper L."/>
            <person name="Gold D.A."/>
            <person name="Bosak T."/>
            <person name="Fournier G.P."/>
        </authorList>
    </citation>
    <scope>NUCLEOTIDE SEQUENCE [LARGE SCALE GENOMIC DNA]</scope>
    <source>
        <strain evidence="1 2">CCAP 1448/3</strain>
    </source>
</reference>
<dbReference type="Proteomes" id="UP000238762">
    <property type="component" value="Unassembled WGS sequence"/>
</dbReference>
<protein>
    <submittedName>
        <fullName evidence="1">Uncharacterized protein</fullName>
    </submittedName>
</protein>